<dbReference type="GO" id="GO:0009535">
    <property type="term" value="C:chloroplast thylakoid membrane"/>
    <property type="evidence" value="ECO:0007669"/>
    <property type="project" value="TreeGrafter"/>
</dbReference>
<keyword evidence="1" id="KW-1133">Transmembrane helix</keyword>
<protein>
    <submittedName>
        <fullName evidence="2">Uncharacterized protein</fullName>
    </submittedName>
</protein>
<comment type="caution">
    <text evidence="2">The sequence shown here is derived from an EMBL/GenBank/DDBJ whole genome shotgun (WGS) entry which is preliminary data.</text>
</comment>
<accession>A0AAW1NQF2</accession>
<dbReference type="PANTHER" id="PTHR35733:SF1">
    <property type="entry name" value="OS02G0307800 PROTEIN"/>
    <property type="match status" value="1"/>
</dbReference>
<dbReference type="InterPro" id="IPR021434">
    <property type="entry name" value="DUF3082"/>
</dbReference>
<name>A0AAW1NQF2_9CHLO</name>
<keyword evidence="3" id="KW-1185">Reference proteome</keyword>
<evidence type="ECO:0000256" key="1">
    <source>
        <dbReference type="SAM" id="Phobius"/>
    </source>
</evidence>
<reference evidence="2 3" key="1">
    <citation type="journal article" date="2024" name="Nat. Commun.">
        <title>Phylogenomics reveals the evolutionary origins of lichenization in chlorophyte algae.</title>
        <authorList>
            <person name="Puginier C."/>
            <person name="Libourel C."/>
            <person name="Otte J."/>
            <person name="Skaloud P."/>
            <person name="Haon M."/>
            <person name="Grisel S."/>
            <person name="Petersen M."/>
            <person name="Berrin J.G."/>
            <person name="Delaux P.M."/>
            <person name="Dal Grande F."/>
            <person name="Keller J."/>
        </authorList>
    </citation>
    <scope>NUCLEOTIDE SEQUENCE [LARGE SCALE GENOMIC DNA]</scope>
    <source>
        <strain evidence="2 3">SAG 2036</strain>
    </source>
</reference>
<organism evidence="2 3">
    <name type="scientific">Symbiochloris irregularis</name>
    <dbReference type="NCBI Taxonomy" id="706552"/>
    <lineage>
        <taxon>Eukaryota</taxon>
        <taxon>Viridiplantae</taxon>
        <taxon>Chlorophyta</taxon>
        <taxon>core chlorophytes</taxon>
        <taxon>Trebouxiophyceae</taxon>
        <taxon>Trebouxiales</taxon>
        <taxon>Trebouxiaceae</taxon>
        <taxon>Symbiochloris</taxon>
    </lineage>
</organism>
<gene>
    <name evidence="2" type="ORF">WJX73_003408</name>
</gene>
<feature type="transmembrane region" description="Helical" evidence="1">
    <location>
        <begin position="166"/>
        <end position="189"/>
    </location>
</feature>
<evidence type="ECO:0000313" key="3">
    <source>
        <dbReference type="Proteomes" id="UP001465755"/>
    </source>
</evidence>
<dbReference type="Pfam" id="PF11282">
    <property type="entry name" value="DUF3082"/>
    <property type="match status" value="1"/>
</dbReference>
<proteinExistence type="predicted"/>
<sequence>MARERQTLSNNKYGGLLRSLLGEPSALLLALCLASGPAQAADATYNASAGSETLKNVVGVLYIVLLTFFAGRLFLRRVKRSKSQRVYGRKERSKALELLDKATERANPTSPLSSFAGAAQAGALCFVLYLFTTRLDGTFENAQLPSNFTARNITLTVQTIVRAVSYLFTFIAGVNTVGLLGLTVQLVLYPEKAEDFDKHS</sequence>
<feature type="transmembrane region" description="Helical" evidence="1">
    <location>
        <begin position="56"/>
        <end position="75"/>
    </location>
</feature>
<dbReference type="PANTHER" id="PTHR35733">
    <property type="entry name" value="OS02G0307800 PROTEIN"/>
    <property type="match status" value="1"/>
</dbReference>
<dbReference type="AlphaFoldDB" id="A0AAW1NQF2"/>
<keyword evidence="1" id="KW-0472">Membrane</keyword>
<keyword evidence="1" id="KW-0812">Transmembrane</keyword>
<dbReference type="Proteomes" id="UP001465755">
    <property type="component" value="Unassembled WGS sequence"/>
</dbReference>
<dbReference type="EMBL" id="JALJOQ010000147">
    <property type="protein sequence ID" value="KAK9793730.1"/>
    <property type="molecule type" value="Genomic_DNA"/>
</dbReference>
<evidence type="ECO:0000313" key="2">
    <source>
        <dbReference type="EMBL" id="KAK9793730.1"/>
    </source>
</evidence>